<dbReference type="InterPro" id="IPR015422">
    <property type="entry name" value="PyrdxlP-dep_Trfase_small"/>
</dbReference>
<dbReference type="SUPFAM" id="SSF53383">
    <property type="entry name" value="PLP-dependent transferases"/>
    <property type="match status" value="1"/>
</dbReference>
<dbReference type="PANTHER" id="PTHR30244">
    <property type="entry name" value="TRANSAMINASE"/>
    <property type="match status" value="1"/>
</dbReference>
<accession>A0A2I9CXB7</accession>
<reference evidence="7" key="1">
    <citation type="submission" date="2018-01" db="EMBL/GenBank/DDBJ databases">
        <title>Draft Genome Sequence of the Radioresistant Bacterium Deinococcus aerius TR0125, Isolated from the Higher Atmosphere above Japan.</title>
        <authorList>
            <person name="Satoh K."/>
            <person name="Arai H."/>
            <person name="Sanzen T."/>
            <person name="Kawaguchi Y."/>
            <person name="Hayashi H."/>
            <person name="Yokobori S."/>
            <person name="Yamagishi A."/>
            <person name="Oono Y."/>
            <person name="Narumi I."/>
        </authorList>
    </citation>
    <scope>NUCLEOTIDE SEQUENCE [LARGE SCALE GENOMIC DNA]</scope>
    <source>
        <strain evidence="7">TR0125</strain>
    </source>
</reference>
<organism evidence="6 7">
    <name type="scientific">Deinococcus aerius</name>
    <dbReference type="NCBI Taxonomy" id="200253"/>
    <lineage>
        <taxon>Bacteria</taxon>
        <taxon>Thermotogati</taxon>
        <taxon>Deinococcota</taxon>
        <taxon>Deinococci</taxon>
        <taxon>Deinococcales</taxon>
        <taxon>Deinococcaceae</taxon>
        <taxon>Deinococcus</taxon>
    </lineage>
</organism>
<dbReference type="GO" id="GO:0030170">
    <property type="term" value="F:pyridoxal phosphate binding"/>
    <property type="evidence" value="ECO:0007669"/>
    <property type="project" value="UniProtKB-ARBA"/>
</dbReference>
<protein>
    <submittedName>
        <fullName evidence="6">Glutamine--scyllo-inositol transaminase</fullName>
    </submittedName>
</protein>
<dbReference type="CDD" id="cd00616">
    <property type="entry name" value="AHBA_syn"/>
    <property type="match status" value="1"/>
</dbReference>
<dbReference type="GO" id="GO:0000271">
    <property type="term" value="P:polysaccharide biosynthetic process"/>
    <property type="evidence" value="ECO:0007669"/>
    <property type="project" value="TreeGrafter"/>
</dbReference>
<dbReference type="Pfam" id="PF01041">
    <property type="entry name" value="DegT_DnrJ_EryC1"/>
    <property type="match status" value="1"/>
</dbReference>
<evidence type="ECO:0000256" key="1">
    <source>
        <dbReference type="ARBA" id="ARBA00022898"/>
    </source>
</evidence>
<evidence type="ECO:0000256" key="3">
    <source>
        <dbReference type="PIRSR" id="PIRSR000390-1"/>
    </source>
</evidence>
<evidence type="ECO:0000313" key="7">
    <source>
        <dbReference type="Proteomes" id="UP000236569"/>
    </source>
</evidence>
<keyword evidence="7" id="KW-1185">Reference proteome</keyword>
<evidence type="ECO:0000256" key="4">
    <source>
        <dbReference type="PIRSR" id="PIRSR000390-2"/>
    </source>
</evidence>
<dbReference type="PANTHER" id="PTHR30244:SF36">
    <property type="entry name" value="3-OXO-GLUCOSE-6-PHOSPHATE:GLUTAMATE AMINOTRANSFERASE"/>
    <property type="match status" value="1"/>
</dbReference>
<evidence type="ECO:0000313" key="6">
    <source>
        <dbReference type="EMBL" id="GBF06709.1"/>
    </source>
</evidence>
<evidence type="ECO:0000256" key="2">
    <source>
        <dbReference type="ARBA" id="ARBA00037999"/>
    </source>
</evidence>
<dbReference type="RefSeq" id="WP_201262763.1">
    <property type="nucleotide sequence ID" value="NZ_BFAG01000010.1"/>
</dbReference>
<dbReference type="InterPro" id="IPR015421">
    <property type="entry name" value="PyrdxlP-dep_Trfase_major"/>
</dbReference>
<dbReference type="PIRSF" id="PIRSF000390">
    <property type="entry name" value="PLP_StrS"/>
    <property type="match status" value="1"/>
</dbReference>
<feature type="active site" description="Proton acceptor" evidence="3">
    <location>
        <position position="192"/>
    </location>
</feature>
<dbReference type="InterPro" id="IPR015424">
    <property type="entry name" value="PyrdxlP-dep_Trfase"/>
</dbReference>
<keyword evidence="1 4" id="KW-0663">Pyridoxal phosphate</keyword>
<dbReference type="AlphaFoldDB" id="A0A2I9CXB7"/>
<comment type="similarity">
    <text evidence="2 5">Belongs to the DegT/DnrJ/EryC1 family.</text>
</comment>
<evidence type="ECO:0000256" key="5">
    <source>
        <dbReference type="RuleBase" id="RU004508"/>
    </source>
</evidence>
<dbReference type="FunFam" id="3.40.640.10:FF:000089">
    <property type="entry name" value="Aminotransferase, DegT/DnrJ/EryC1/StrS family"/>
    <property type="match status" value="1"/>
</dbReference>
<dbReference type="Proteomes" id="UP000236569">
    <property type="component" value="Unassembled WGS sequence"/>
</dbReference>
<proteinExistence type="inferred from homology"/>
<dbReference type="GO" id="GO:0008483">
    <property type="term" value="F:transaminase activity"/>
    <property type="evidence" value="ECO:0007669"/>
    <property type="project" value="TreeGrafter"/>
</dbReference>
<sequence length="373" mass="41044">MTSTDITRIPILDLSPEIDELWDELNAAIQRVMRSGHFIMGPDVLAFEQEAAAYLGVKHAVGVNSGTDALIIGLRALGIGPGDEVITTPFTFFATAESISSVGATPVFADIDPRTYNIDPARIREQITPRTRAIMPVHLYGNPCAMDEIMAIAEEHGLLVIEDCAQSFGARYKGKQTGTIGHVGAYSFFPSKNLGAFGDGGLLVTNDDRVAELARMLRAHGSRKKYHNEMLGYNSRLDTIQAAILRVKLPHIDRWNKGRRQVAATYNELLKDVPGIVTPELSEGHVFHQYTICLTEADRDEVQQRLEEQGIGTMVYYPVPQNELPIYKNMNAPVKNSLSTSKMVLSLPIWPSLAIYAQDVIVGNLVAALIIED</sequence>
<dbReference type="Gene3D" id="3.40.640.10">
    <property type="entry name" value="Type I PLP-dependent aspartate aminotransferase-like (Major domain)"/>
    <property type="match status" value="1"/>
</dbReference>
<gene>
    <name evidence="6" type="ORF">DAERI_100072</name>
</gene>
<comment type="caution">
    <text evidence="6">The sequence shown here is derived from an EMBL/GenBank/DDBJ whole genome shotgun (WGS) entry which is preliminary data.</text>
</comment>
<dbReference type="EMBL" id="BFAG01000010">
    <property type="protein sequence ID" value="GBF06709.1"/>
    <property type="molecule type" value="Genomic_DNA"/>
</dbReference>
<dbReference type="Gene3D" id="3.90.1150.10">
    <property type="entry name" value="Aspartate Aminotransferase, domain 1"/>
    <property type="match status" value="1"/>
</dbReference>
<feature type="modified residue" description="N6-(pyridoxal phosphate)lysine" evidence="4">
    <location>
        <position position="192"/>
    </location>
</feature>
<dbReference type="InterPro" id="IPR000653">
    <property type="entry name" value="DegT/StrS_aminotransferase"/>
</dbReference>
<name>A0A2I9CXB7_9DEIO</name>